<dbReference type="AlphaFoldDB" id="A0A4U1IC42"/>
<dbReference type="InterPro" id="IPR002196">
    <property type="entry name" value="Glyco_hydro_24"/>
</dbReference>
<dbReference type="GO" id="GO:0016998">
    <property type="term" value="P:cell wall macromolecule catabolic process"/>
    <property type="evidence" value="ECO:0007669"/>
    <property type="project" value="InterPro"/>
</dbReference>
<dbReference type="GO" id="GO:0003796">
    <property type="term" value="F:lysozyme activity"/>
    <property type="evidence" value="ECO:0007669"/>
    <property type="project" value="UniProtKB-EC"/>
</dbReference>
<dbReference type="GO" id="GO:0031640">
    <property type="term" value="P:killing of cells of another organism"/>
    <property type="evidence" value="ECO:0007669"/>
    <property type="project" value="UniProtKB-KW"/>
</dbReference>
<keyword evidence="2 3" id="KW-0081">Bacteriolytic enzyme</keyword>
<dbReference type="GO" id="GO:0042742">
    <property type="term" value="P:defense response to bacterium"/>
    <property type="evidence" value="ECO:0007669"/>
    <property type="project" value="UniProtKB-KW"/>
</dbReference>
<keyword evidence="1 3" id="KW-0929">Antimicrobial</keyword>
<gene>
    <name evidence="4" type="ORF">FAZ69_07270</name>
</gene>
<dbReference type="Proteomes" id="UP000305539">
    <property type="component" value="Unassembled WGS sequence"/>
</dbReference>
<dbReference type="Pfam" id="PF00959">
    <property type="entry name" value="Phage_lysozyme"/>
    <property type="match status" value="1"/>
</dbReference>
<keyword evidence="3" id="KW-0378">Hydrolase</keyword>
<accession>A0A4U1IC42</accession>
<proteinExistence type="inferred from homology"/>
<comment type="catalytic activity">
    <reaction evidence="3">
        <text>Hydrolysis of (1-&gt;4)-beta-linkages between N-acetylmuramic acid and N-acetyl-D-glucosamine residues in a peptidoglycan and between N-acetyl-D-glucosamine residues in chitodextrins.</text>
        <dbReference type="EC" id="3.2.1.17"/>
    </reaction>
</comment>
<organism evidence="4 5">
    <name type="scientific">Trinickia terrae</name>
    <dbReference type="NCBI Taxonomy" id="2571161"/>
    <lineage>
        <taxon>Bacteria</taxon>
        <taxon>Pseudomonadati</taxon>
        <taxon>Pseudomonadota</taxon>
        <taxon>Betaproteobacteria</taxon>
        <taxon>Burkholderiales</taxon>
        <taxon>Burkholderiaceae</taxon>
        <taxon>Trinickia</taxon>
    </lineage>
</organism>
<dbReference type="InterPro" id="IPR023347">
    <property type="entry name" value="Lysozyme_dom_sf"/>
</dbReference>
<evidence type="ECO:0000313" key="4">
    <source>
        <dbReference type="EMBL" id="TKC91156.1"/>
    </source>
</evidence>
<dbReference type="OrthoDB" id="5327667at2"/>
<evidence type="ECO:0000256" key="3">
    <source>
        <dbReference type="RuleBase" id="RU003788"/>
    </source>
</evidence>
<evidence type="ECO:0000256" key="2">
    <source>
        <dbReference type="ARBA" id="ARBA00022638"/>
    </source>
</evidence>
<sequence length="103" mass="10990">MTDAVCTATTNTTPDSNVTAYTSRLCRPWTVSTDGLEFMAVLESGVLNGKNFLGLQVTDGFILTAYKDNVGIPTVGCGHRILDADKIKAGETITLESTGIFKK</sequence>
<evidence type="ECO:0000313" key="5">
    <source>
        <dbReference type="Proteomes" id="UP000305539"/>
    </source>
</evidence>
<name>A0A4U1IC42_9BURK</name>
<comment type="similarity">
    <text evidence="3">Belongs to the glycosyl hydrolase 24 family.</text>
</comment>
<dbReference type="EMBL" id="SWJE01000003">
    <property type="protein sequence ID" value="TKC91156.1"/>
    <property type="molecule type" value="Genomic_DNA"/>
</dbReference>
<dbReference type="SUPFAM" id="SSF53955">
    <property type="entry name" value="Lysozyme-like"/>
    <property type="match status" value="1"/>
</dbReference>
<dbReference type="EC" id="3.2.1.17" evidence="3"/>
<dbReference type="Gene3D" id="1.10.530.40">
    <property type="match status" value="1"/>
</dbReference>
<protein>
    <recommendedName>
        <fullName evidence="3">Lysozyme</fullName>
        <ecNumber evidence="3">3.2.1.17</ecNumber>
    </recommendedName>
</protein>
<keyword evidence="3" id="KW-0326">Glycosidase</keyword>
<evidence type="ECO:0000256" key="1">
    <source>
        <dbReference type="ARBA" id="ARBA00022529"/>
    </source>
</evidence>
<keyword evidence="5" id="KW-1185">Reference proteome</keyword>
<comment type="caution">
    <text evidence="4">The sequence shown here is derived from an EMBL/GenBank/DDBJ whole genome shotgun (WGS) entry which is preliminary data.</text>
</comment>
<dbReference type="GO" id="GO:0009253">
    <property type="term" value="P:peptidoglycan catabolic process"/>
    <property type="evidence" value="ECO:0007669"/>
    <property type="project" value="InterPro"/>
</dbReference>
<reference evidence="4 5" key="1">
    <citation type="submission" date="2019-04" db="EMBL/GenBank/DDBJ databases">
        <title>Trinickia sp. 7GSK02, isolated from subtropical forest soil.</title>
        <authorList>
            <person name="Gao Z.-H."/>
            <person name="Qiu L.-H."/>
        </authorList>
    </citation>
    <scope>NUCLEOTIDE SEQUENCE [LARGE SCALE GENOMIC DNA]</scope>
    <source>
        <strain evidence="4 5">7GSK02</strain>
    </source>
</reference>
<dbReference type="InterPro" id="IPR023346">
    <property type="entry name" value="Lysozyme-like_dom_sf"/>
</dbReference>